<organism evidence="1 2">
    <name type="scientific">Raoultibacter timonensis</name>
    <dbReference type="NCBI Taxonomy" id="1907662"/>
    <lineage>
        <taxon>Bacteria</taxon>
        <taxon>Bacillati</taxon>
        <taxon>Actinomycetota</taxon>
        <taxon>Coriobacteriia</taxon>
        <taxon>Eggerthellales</taxon>
        <taxon>Eggerthellaceae</taxon>
        <taxon>Raoultibacter</taxon>
    </lineage>
</organism>
<dbReference type="EMBL" id="AP025564">
    <property type="protein sequence ID" value="BDE94811.1"/>
    <property type="molecule type" value="Genomic_DNA"/>
</dbReference>
<protein>
    <submittedName>
        <fullName evidence="1">Uncharacterized protein</fullName>
    </submittedName>
</protein>
<name>A0ABM7WF79_9ACTN</name>
<reference evidence="1 2" key="1">
    <citation type="submission" date="2022-01" db="EMBL/GenBank/DDBJ databases">
        <title>Novel bile acid biosynthetic pathways are enriched in the microbiome of centenarians.</title>
        <authorList>
            <person name="Sato Y."/>
            <person name="Atarashi K."/>
            <person name="Plichta R.D."/>
            <person name="Arai Y."/>
            <person name="Sasajima S."/>
            <person name="Kearney M.S."/>
            <person name="Suda W."/>
            <person name="Takeshita K."/>
            <person name="Sasaki T."/>
            <person name="Okamoto S."/>
            <person name="Skelly N.A."/>
            <person name="Okamura Y."/>
            <person name="Vlamakis H."/>
            <person name="Li Y."/>
            <person name="Tanoue T."/>
            <person name="Takei H."/>
            <person name="Nittono H."/>
            <person name="Narushima S."/>
            <person name="Irie J."/>
            <person name="Itoh H."/>
            <person name="Moriya K."/>
            <person name="Sugiura Y."/>
            <person name="Suematsu M."/>
            <person name="Moritoki N."/>
            <person name="Shibata S."/>
            <person name="Littman R.D."/>
            <person name="Fischbach A.M."/>
            <person name="Uwamino Y."/>
            <person name="Inoue T."/>
            <person name="Honda A."/>
            <person name="Hattori M."/>
            <person name="Murai T."/>
            <person name="Xavier J.R."/>
            <person name="Hirose N."/>
            <person name="Honda K."/>
        </authorList>
    </citation>
    <scope>NUCLEOTIDE SEQUENCE [LARGE SCALE GENOMIC DNA]</scope>
    <source>
        <strain evidence="1 2">CE91-St30</strain>
    </source>
</reference>
<accession>A0ABM7WF79</accession>
<proteinExistence type="predicted"/>
<keyword evidence="2" id="KW-1185">Reference proteome</keyword>
<evidence type="ECO:0000313" key="1">
    <source>
        <dbReference type="EMBL" id="BDE94811.1"/>
    </source>
</evidence>
<gene>
    <name evidence="1" type="ORF">CE91St30_01440</name>
</gene>
<evidence type="ECO:0000313" key="2">
    <source>
        <dbReference type="Proteomes" id="UP001320544"/>
    </source>
</evidence>
<dbReference type="RefSeq" id="WP_102379391.1">
    <property type="nucleotide sequence ID" value="NZ_AP025564.1"/>
</dbReference>
<sequence>MDRAEFMALDPSEKAEKLNGLIDEGKTQKEAMDAYGITIRDLMATQVLFSKAEGKFISKAVGGFSNFHSDTTGEAAK</sequence>
<dbReference type="Proteomes" id="UP001320544">
    <property type="component" value="Chromosome"/>
</dbReference>